<keyword evidence="1 2" id="KW-1015">Disulfide bond</keyword>
<feature type="domain" description="Peptidase S1" evidence="6">
    <location>
        <begin position="317"/>
        <end position="530"/>
    </location>
</feature>
<feature type="domain" description="G-protein coupled receptors family 2 profile 1" evidence="5">
    <location>
        <begin position="248"/>
        <end position="324"/>
    </location>
</feature>
<reference evidence="8 9" key="1">
    <citation type="journal article" date="2022" name="Allergy">
        <title>Genome assembly and annotation of Periplaneta americana reveal a comprehensive cockroach allergen profile.</title>
        <authorList>
            <person name="Wang L."/>
            <person name="Xiong Q."/>
            <person name="Saelim N."/>
            <person name="Wang L."/>
            <person name="Nong W."/>
            <person name="Wan A.T."/>
            <person name="Shi M."/>
            <person name="Liu X."/>
            <person name="Cao Q."/>
            <person name="Hui J.H.L."/>
            <person name="Sookrung N."/>
            <person name="Leung T.F."/>
            <person name="Tungtrongchitr A."/>
            <person name="Tsui S.K.W."/>
        </authorList>
    </citation>
    <scope>NUCLEOTIDE SEQUENCE [LARGE SCALE GENOMIC DNA]</scope>
    <source>
        <strain evidence="8">PWHHKU_190912</strain>
    </source>
</reference>
<dbReference type="EMBL" id="JAJSOF020000001">
    <property type="protein sequence ID" value="KAJ4450811.1"/>
    <property type="molecule type" value="Genomic_DNA"/>
</dbReference>
<dbReference type="PROSITE" id="PS50227">
    <property type="entry name" value="G_PROTEIN_RECEP_F2_3"/>
    <property type="match status" value="1"/>
</dbReference>
<proteinExistence type="predicted"/>
<comment type="caution">
    <text evidence="3">Lacks conserved residue(s) required for the propagation of feature annotation.</text>
</comment>
<dbReference type="SUPFAM" id="SSF57535">
    <property type="entry name" value="Complement control module/SCR domain"/>
    <property type="match status" value="2"/>
</dbReference>
<dbReference type="PROSITE" id="PS50923">
    <property type="entry name" value="SUSHI"/>
    <property type="match status" value="2"/>
</dbReference>
<dbReference type="PANTHER" id="PTHR24252">
    <property type="entry name" value="ACROSIN-RELATED"/>
    <property type="match status" value="1"/>
</dbReference>
<feature type="disulfide bond" evidence="2">
    <location>
        <begin position="11"/>
        <end position="29"/>
    </location>
</feature>
<keyword evidence="9" id="KW-1185">Reference proteome</keyword>
<dbReference type="Gene3D" id="4.10.400.10">
    <property type="entry name" value="Low-density Lipoprotein Receptor"/>
    <property type="match status" value="4"/>
</dbReference>
<dbReference type="PROSITE" id="PS01209">
    <property type="entry name" value="LDLRA_1"/>
    <property type="match status" value="2"/>
</dbReference>
<dbReference type="Pfam" id="PF00089">
    <property type="entry name" value="Trypsin"/>
    <property type="match status" value="1"/>
</dbReference>
<protein>
    <submittedName>
        <fullName evidence="8">Uncharacterized protein</fullName>
    </submittedName>
</protein>
<feature type="disulfide bond" evidence="2">
    <location>
        <begin position="52"/>
        <end position="70"/>
    </location>
</feature>
<evidence type="ECO:0000259" key="6">
    <source>
        <dbReference type="PROSITE" id="PS50240"/>
    </source>
</evidence>
<evidence type="ECO:0000256" key="3">
    <source>
        <dbReference type="PROSITE-ProRule" id="PRU00302"/>
    </source>
</evidence>
<dbReference type="InterPro" id="IPR001254">
    <property type="entry name" value="Trypsin_dom"/>
</dbReference>
<dbReference type="InterPro" id="IPR043504">
    <property type="entry name" value="Peptidase_S1_PA_chymotrypsin"/>
</dbReference>
<evidence type="ECO:0000259" key="7">
    <source>
        <dbReference type="PROSITE" id="PS50923"/>
    </source>
</evidence>
<dbReference type="CDD" id="cd00190">
    <property type="entry name" value="Tryp_SPc"/>
    <property type="match status" value="1"/>
</dbReference>
<feature type="disulfide bond" evidence="2">
    <location>
        <begin position="138"/>
        <end position="156"/>
    </location>
</feature>
<dbReference type="InterPro" id="IPR001879">
    <property type="entry name" value="GPCR_2_extracellular_dom"/>
</dbReference>
<feature type="disulfide bond" evidence="2">
    <location>
        <begin position="131"/>
        <end position="143"/>
    </location>
</feature>
<keyword evidence="3" id="KW-0768">Sushi</keyword>
<feature type="domain" description="Sushi" evidence="7">
    <location>
        <begin position="259"/>
        <end position="316"/>
    </location>
</feature>
<feature type="disulfide bond" evidence="2">
    <location>
        <begin position="97"/>
        <end position="115"/>
    </location>
</feature>
<evidence type="ECO:0000313" key="8">
    <source>
        <dbReference type="EMBL" id="KAJ4450811.1"/>
    </source>
</evidence>
<feature type="region of interest" description="Disordered" evidence="4">
    <location>
        <begin position="71"/>
        <end position="91"/>
    </location>
</feature>
<dbReference type="InterPro" id="IPR002172">
    <property type="entry name" value="LDrepeatLR_classA_rpt"/>
</dbReference>
<organism evidence="8 9">
    <name type="scientific">Periplaneta americana</name>
    <name type="common">American cockroach</name>
    <name type="synonym">Blatta americana</name>
    <dbReference type="NCBI Taxonomy" id="6978"/>
    <lineage>
        <taxon>Eukaryota</taxon>
        <taxon>Metazoa</taxon>
        <taxon>Ecdysozoa</taxon>
        <taxon>Arthropoda</taxon>
        <taxon>Hexapoda</taxon>
        <taxon>Insecta</taxon>
        <taxon>Pterygota</taxon>
        <taxon>Neoptera</taxon>
        <taxon>Polyneoptera</taxon>
        <taxon>Dictyoptera</taxon>
        <taxon>Blattodea</taxon>
        <taxon>Blattoidea</taxon>
        <taxon>Blattidae</taxon>
        <taxon>Blattinae</taxon>
        <taxon>Periplaneta</taxon>
    </lineage>
</organism>
<dbReference type="CDD" id="cd00033">
    <property type="entry name" value="CCP"/>
    <property type="match status" value="1"/>
</dbReference>
<dbReference type="InterPro" id="IPR009003">
    <property type="entry name" value="Peptidase_S1_PA"/>
</dbReference>
<dbReference type="Pfam" id="PF00084">
    <property type="entry name" value="Sushi"/>
    <property type="match status" value="2"/>
</dbReference>
<dbReference type="SMART" id="SM00192">
    <property type="entry name" value="LDLa"/>
    <property type="match status" value="4"/>
</dbReference>
<feature type="compositionally biased region" description="Basic and acidic residues" evidence="4">
    <location>
        <begin position="71"/>
        <end position="88"/>
    </location>
</feature>
<dbReference type="PROSITE" id="PS50068">
    <property type="entry name" value="LDLRA_2"/>
    <property type="match status" value="4"/>
</dbReference>
<dbReference type="PRINTS" id="PR00261">
    <property type="entry name" value="LDLRECEPTOR"/>
</dbReference>
<feature type="disulfide bond" evidence="2">
    <location>
        <begin position="45"/>
        <end position="57"/>
    </location>
</feature>
<dbReference type="InterPro" id="IPR036055">
    <property type="entry name" value="LDL_receptor-like_sf"/>
</dbReference>
<dbReference type="InterPro" id="IPR000436">
    <property type="entry name" value="Sushi_SCR_CCP_dom"/>
</dbReference>
<dbReference type="SUPFAM" id="SSF57424">
    <property type="entry name" value="LDL receptor-like module"/>
    <property type="match status" value="4"/>
</dbReference>
<dbReference type="Proteomes" id="UP001148838">
    <property type="component" value="Unassembled WGS sequence"/>
</dbReference>
<dbReference type="PROSITE" id="PS50240">
    <property type="entry name" value="TRYPSIN_DOM"/>
    <property type="match status" value="1"/>
</dbReference>
<dbReference type="InterPro" id="IPR023415">
    <property type="entry name" value="LDLR_class-A_CS"/>
</dbReference>
<evidence type="ECO:0000313" key="9">
    <source>
        <dbReference type="Proteomes" id="UP001148838"/>
    </source>
</evidence>
<evidence type="ECO:0000256" key="1">
    <source>
        <dbReference type="ARBA" id="ARBA00023157"/>
    </source>
</evidence>
<dbReference type="Gene3D" id="2.10.70.10">
    <property type="entry name" value="Complement Module, domain 1"/>
    <property type="match status" value="2"/>
</dbReference>
<feature type="non-terminal residue" evidence="8">
    <location>
        <position position="1"/>
    </location>
</feature>
<dbReference type="Gene3D" id="2.40.10.10">
    <property type="entry name" value="Trypsin-like serine proteases"/>
    <property type="match status" value="2"/>
</dbReference>
<dbReference type="Pfam" id="PF00057">
    <property type="entry name" value="Ldl_recept_a"/>
    <property type="match status" value="4"/>
</dbReference>
<feature type="disulfide bond" evidence="2">
    <location>
        <begin position="90"/>
        <end position="102"/>
    </location>
</feature>
<sequence>LFVNSKSEFQCTSGQCIDNTLVCDGAKDCNDGSDETVELCGKKRCQPYVFQCSYGACVDARFKCDGKDDCADGSDEQHPSCTKNRDTGSCKSSEFPCKSGKCIDDTLVCDGIKDCPDGSDETSEQCGKFRCSPLTFRCNYGACIDLDHRCDGRPHCADSSDEDPIRCGTDNKPSCKLPEKPDHGKYKILNCKDGDTTPFCRQVPGTIAPEWTILEYQCDEGYTMAGVFSILCSDGKWANSHPTCVPVSCKPLKSDNLNIECSYKQDNVSCKQPMAPGTVASLACKVSYQLTFEPGYNTIICQEDGKWDKPLFTCTQAAHCFWSDIYGRPQEKELFKVAAGKYYRDWNVKDTEMQEREIKDIVIHENYKGRKLHFSSDIAILKLNISVELTWAVLPVCIDWQNEYERFQLTDGILGTTVGWGITQNNEPSNELVTANLPFVNFQKCWETIPETFQSYVTRDKFCAGYLNGTSVCPGDSGGGLAFERDKKFYLRGIVSVGLEPEGSAKCFTDQYTAFTRVSDFLTWMELNMR</sequence>
<name>A0ABQ8TY72_PERAM</name>
<comment type="caution">
    <text evidence="8">The sequence shown here is derived from an EMBL/GenBank/DDBJ whole genome shotgun (WGS) entry which is preliminary data.</text>
</comment>
<evidence type="ECO:0000259" key="5">
    <source>
        <dbReference type="PROSITE" id="PS50227"/>
    </source>
</evidence>
<evidence type="ECO:0000256" key="2">
    <source>
        <dbReference type="PROSITE-ProRule" id="PRU00124"/>
    </source>
</evidence>
<dbReference type="CDD" id="cd00112">
    <property type="entry name" value="LDLa"/>
    <property type="match status" value="4"/>
</dbReference>
<dbReference type="PANTHER" id="PTHR24252:SF7">
    <property type="entry name" value="HYALIN"/>
    <property type="match status" value="1"/>
</dbReference>
<dbReference type="SMART" id="SM00020">
    <property type="entry name" value="Tryp_SPc"/>
    <property type="match status" value="1"/>
</dbReference>
<evidence type="ECO:0000256" key="4">
    <source>
        <dbReference type="SAM" id="MobiDB-lite"/>
    </source>
</evidence>
<gene>
    <name evidence="8" type="ORF">ANN_02241</name>
</gene>
<feature type="domain" description="Sushi" evidence="7">
    <location>
        <begin position="198"/>
        <end position="246"/>
    </location>
</feature>
<accession>A0ABQ8TY72</accession>
<dbReference type="SMART" id="SM00032">
    <property type="entry name" value="CCP"/>
    <property type="match status" value="2"/>
</dbReference>
<dbReference type="SUPFAM" id="SSF50494">
    <property type="entry name" value="Trypsin-like serine proteases"/>
    <property type="match status" value="1"/>
</dbReference>
<dbReference type="InterPro" id="IPR035976">
    <property type="entry name" value="Sushi/SCR/CCP_sf"/>
</dbReference>